<reference evidence="3" key="1">
    <citation type="submission" date="2022-11" db="UniProtKB">
        <authorList>
            <consortium name="WormBaseParasite"/>
        </authorList>
    </citation>
    <scope>IDENTIFICATION</scope>
</reference>
<accession>A0A914S2J0</accession>
<evidence type="ECO:0000313" key="3">
    <source>
        <dbReference type="WBParaSite" id="PEQ_0001299501-mRNA-1"/>
    </source>
</evidence>
<evidence type="ECO:0000256" key="1">
    <source>
        <dbReference type="SAM" id="MobiDB-lite"/>
    </source>
</evidence>
<name>A0A914S2J0_PAREQ</name>
<protein>
    <submittedName>
        <fullName evidence="3">Uncharacterized protein</fullName>
    </submittedName>
</protein>
<evidence type="ECO:0000313" key="2">
    <source>
        <dbReference type="Proteomes" id="UP000887564"/>
    </source>
</evidence>
<sequence>MEILCDDGAQNPRTSRRRAGKKPIDLSDLNQRFACYFAIAERIVATGNAYIAQAYD</sequence>
<feature type="region of interest" description="Disordered" evidence="1">
    <location>
        <begin position="1"/>
        <end position="22"/>
    </location>
</feature>
<proteinExistence type="predicted"/>
<keyword evidence="2" id="KW-1185">Reference proteome</keyword>
<dbReference type="AlphaFoldDB" id="A0A914S2J0"/>
<organism evidence="2 3">
    <name type="scientific">Parascaris equorum</name>
    <name type="common">Equine roundworm</name>
    <dbReference type="NCBI Taxonomy" id="6256"/>
    <lineage>
        <taxon>Eukaryota</taxon>
        <taxon>Metazoa</taxon>
        <taxon>Ecdysozoa</taxon>
        <taxon>Nematoda</taxon>
        <taxon>Chromadorea</taxon>
        <taxon>Rhabditida</taxon>
        <taxon>Spirurina</taxon>
        <taxon>Ascaridomorpha</taxon>
        <taxon>Ascaridoidea</taxon>
        <taxon>Ascarididae</taxon>
        <taxon>Parascaris</taxon>
    </lineage>
</organism>
<dbReference type="Proteomes" id="UP000887564">
    <property type="component" value="Unplaced"/>
</dbReference>
<dbReference type="WBParaSite" id="PEQ_0001299501-mRNA-1">
    <property type="protein sequence ID" value="PEQ_0001299501-mRNA-1"/>
    <property type="gene ID" value="PEQ_0001299501"/>
</dbReference>